<dbReference type="SUPFAM" id="SSF46689">
    <property type="entry name" value="Homeodomain-like"/>
    <property type="match status" value="1"/>
</dbReference>
<dbReference type="Pfam" id="PF00165">
    <property type="entry name" value="HTH_AraC"/>
    <property type="match status" value="1"/>
</dbReference>
<comment type="cofactor">
    <cofactor evidence="1">
        <name>Zn(2+)</name>
        <dbReference type="ChEBI" id="CHEBI:29105"/>
    </cofactor>
</comment>
<dbReference type="Gene3D" id="1.10.10.60">
    <property type="entry name" value="Homeodomain-like"/>
    <property type="match status" value="1"/>
</dbReference>
<dbReference type="InterPro" id="IPR035451">
    <property type="entry name" value="Ada-like_dom_sf"/>
</dbReference>
<dbReference type="SUPFAM" id="SSF57884">
    <property type="entry name" value="Ada DNA repair protein, N-terminal domain (N-Ada 10)"/>
    <property type="match status" value="1"/>
</dbReference>
<sequence length="243" mass="27034">MTYTTDASRWRALTVRDINANGQFVYSIKSTKIYCRPNCPGRLARRANVDFYKTAKEAQEAGFRACKRCRPDVEAEEPQYRTVAKACSLIEEASKNHDRKAFRLQDLAKQVGLTPRYFHKVFKDRMGMTPKEYAQIKMTDGSGSIATSVPIASQPDVEFFDWEAFDSENAVDIGVESSTTSYNGFTAEDIQSAATFFGNGNNTCFQFPAWDWGQPGGTDSEFGLVNESMDSLLGATPALVGME</sequence>
<dbReference type="Pfam" id="PF02805">
    <property type="entry name" value="Ada_Zn_binding"/>
    <property type="match status" value="1"/>
</dbReference>
<evidence type="ECO:0000256" key="3">
    <source>
        <dbReference type="ARBA" id="ARBA00023015"/>
    </source>
</evidence>
<dbReference type="GO" id="GO:0008168">
    <property type="term" value="F:methyltransferase activity"/>
    <property type="evidence" value="ECO:0007669"/>
    <property type="project" value="UniProtKB-KW"/>
</dbReference>
<name>A0A6A6AQV4_9PLEO</name>
<feature type="domain" description="HTH araC/xylS-type" evidence="6">
    <location>
        <begin position="84"/>
        <end position="133"/>
    </location>
</feature>
<dbReference type="GO" id="GO:0032259">
    <property type="term" value="P:methylation"/>
    <property type="evidence" value="ECO:0007669"/>
    <property type="project" value="UniProtKB-KW"/>
</dbReference>
<dbReference type="PROSITE" id="PS01124">
    <property type="entry name" value="HTH_ARAC_FAMILY_2"/>
    <property type="match status" value="1"/>
</dbReference>
<keyword evidence="2" id="KW-0489">Methyltransferase</keyword>
<dbReference type="GO" id="GO:0008270">
    <property type="term" value="F:zinc ion binding"/>
    <property type="evidence" value="ECO:0007669"/>
    <property type="project" value="InterPro"/>
</dbReference>
<dbReference type="Gene3D" id="3.40.10.10">
    <property type="entry name" value="DNA Methylphosphotriester Repair Domain"/>
    <property type="match status" value="1"/>
</dbReference>
<keyword evidence="4" id="KW-0010">Activator</keyword>
<dbReference type="GeneID" id="54402768"/>
<accession>A0A6A6AQV4</accession>
<dbReference type="AlphaFoldDB" id="A0A6A6AQV4"/>
<reference evidence="7" key="1">
    <citation type="journal article" date="2020" name="Stud. Mycol.">
        <title>101 Dothideomycetes genomes: a test case for predicting lifestyles and emergence of pathogens.</title>
        <authorList>
            <person name="Haridas S."/>
            <person name="Albert R."/>
            <person name="Binder M."/>
            <person name="Bloem J."/>
            <person name="Labutti K."/>
            <person name="Salamov A."/>
            <person name="Andreopoulos B."/>
            <person name="Baker S."/>
            <person name="Barry K."/>
            <person name="Bills G."/>
            <person name="Bluhm B."/>
            <person name="Cannon C."/>
            <person name="Castanera R."/>
            <person name="Culley D."/>
            <person name="Daum C."/>
            <person name="Ezra D."/>
            <person name="Gonzalez J."/>
            <person name="Henrissat B."/>
            <person name="Kuo A."/>
            <person name="Liang C."/>
            <person name="Lipzen A."/>
            <person name="Lutzoni F."/>
            <person name="Magnuson J."/>
            <person name="Mondo S."/>
            <person name="Nolan M."/>
            <person name="Ohm R."/>
            <person name="Pangilinan J."/>
            <person name="Park H.-J."/>
            <person name="Ramirez L."/>
            <person name="Alfaro M."/>
            <person name="Sun H."/>
            <person name="Tritt A."/>
            <person name="Yoshinaga Y."/>
            <person name="Zwiers L.-H."/>
            <person name="Turgeon B."/>
            <person name="Goodwin S."/>
            <person name="Spatafora J."/>
            <person name="Crous P."/>
            <person name="Grigoriev I."/>
        </authorList>
    </citation>
    <scope>NUCLEOTIDE SEQUENCE</scope>
    <source>
        <strain evidence="7">CBS 119687</strain>
    </source>
</reference>
<keyword evidence="5" id="KW-0804">Transcription</keyword>
<dbReference type="InterPro" id="IPR018060">
    <property type="entry name" value="HTH_AraC"/>
</dbReference>
<evidence type="ECO:0000256" key="5">
    <source>
        <dbReference type="ARBA" id="ARBA00023163"/>
    </source>
</evidence>
<dbReference type="InterPro" id="IPR004026">
    <property type="entry name" value="Ada_DNA_repair_Zn-bd"/>
</dbReference>
<organism evidence="7 8">
    <name type="scientific">Dothidotthia symphoricarpi CBS 119687</name>
    <dbReference type="NCBI Taxonomy" id="1392245"/>
    <lineage>
        <taxon>Eukaryota</taxon>
        <taxon>Fungi</taxon>
        <taxon>Dikarya</taxon>
        <taxon>Ascomycota</taxon>
        <taxon>Pezizomycotina</taxon>
        <taxon>Dothideomycetes</taxon>
        <taxon>Pleosporomycetidae</taxon>
        <taxon>Pleosporales</taxon>
        <taxon>Dothidotthiaceae</taxon>
        <taxon>Dothidotthia</taxon>
    </lineage>
</organism>
<dbReference type="OrthoDB" id="2447880at2759"/>
<proteinExistence type="predicted"/>
<dbReference type="GO" id="GO:0003700">
    <property type="term" value="F:DNA-binding transcription factor activity"/>
    <property type="evidence" value="ECO:0007669"/>
    <property type="project" value="InterPro"/>
</dbReference>
<evidence type="ECO:0000256" key="4">
    <source>
        <dbReference type="ARBA" id="ARBA00023159"/>
    </source>
</evidence>
<dbReference type="Proteomes" id="UP000799771">
    <property type="component" value="Unassembled WGS sequence"/>
</dbReference>
<keyword evidence="8" id="KW-1185">Reference proteome</keyword>
<protein>
    <recommendedName>
        <fullName evidence="6">HTH araC/xylS-type domain-containing protein</fullName>
    </recommendedName>
</protein>
<gene>
    <name evidence="7" type="ORF">P153DRAFT_175882</name>
</gene>
<dbReference type="GO" id="GO:0043565">
    <property type="term" value="F:sequence-specific DNA binding"/>
    <property type="evidence" value="ECO:0007669"/>
    <property type="project" value="InterPro"/>
</dbReference>
<keyword evidence="3" id="KW-0805">Transcription regulation</keyword>
<evidence type="ECO:0000313" key="7">
    <source>
        <dbReference type="EMBL" id="KAF2132891.1"/>
    </source>
</evidence>
<evidence type="ECO:0000313" key="8">
    <source>
        <dbReference type="Proteomes" id="UP000799771"/>
    </source>
</evidence>
<evidence type="ECO:0000256" key="1">
    <source>
        <dbReference type="ARBA" id="ARBA00001947"/>
    </source>
</evidence>
<evidence type="ECO:0000259" key="6">
    <source>
        <dbReference type="PROSITE" id="PS01124"/>
    </source>
</evidence>
<dbReference type="GO" id="GO:0006281">
    <property type="term" value="P:DNA repair"/>
    <property type="evidence" value="ECO:0007669"/>
    <property type="project" value="InterPro"/>
</dbReference>
<dbReference type="EMBL" id="ML977500">
    <property type="protein sequence ID" value="KAF2132891.1"/>
    <property type="molecule type" value="Genomic_DNA"/>
</dbReference>
<dbReference type="RefSeq" id="XP_033527278.1">
    <property type="nucleotide sequence ID" value="XM_033662336.1"/>
</dbReference>
<keyword evidence="2" id="KW-0808">Transferase</keyword>
<dbReference type="InterPro" id="IPR009057">
    <property type="entry name" value="Homeodomain-like_sf"/>
</dbReference>
<evidence type="ECO:0000256" key="2">
    <source>
        <dbReference type="ARBA" id="ARBA00022603"/>
    </source>
</evidence>